<dbReference type="InterPro" id="IPR008758">
    <property type="entry name" value="Peptidase_S28"/>
</dbReference>
<dbReference type="PANTHER" id="PTHR11010">
    <property type="entry name" value="PROTEASE S28 PRO-X CARBOXYPEPTIDASE-RELATED"/>
    <property type="match status" value="1"/>
</dbReference>
<dbReference type="AlphaFoldDB" id="A0A7J7CGZ5"/>
<evidence type="ECO:0008006" key="8">
    <source>
        <dbReference type="Google" id="ProtNLM"/>
    </source>
</evidence>
<dbReference type="Pfam" id="PF05577">
    <property type="entry name" value="Peptidase_S28"/>
    <property type="match status" value="1"/>
</dbReference>
<dbReference type="GO" id="GO:0006508">
    <property type="term" value="P:proteolysis"/>
    <property type="evidence" value="ECO:0007669"/>
    <property type="project" value="UniProtKB-KW"/>
</dbReference>
<dbReference type="PANTHER" id="PTHR11010:SF96">
    <property type="entry name" value="LYSOSOMAL PRO-X CARBOXYPEPTIDASE-LIKE ISOFORM X1"/>
    <property type="match status" value="1"/>
</dbReference>
<name>A0A7J7CGZ5_TRIWF</name>
<dbReference type="InParanoid" id="A0A7J7CGZ5"/>
<evidence type="ECO:0000256" key="2">
    <source>
        <dbReference type="ARBA" id="ARBA00022670"/>
    </source>
</evidence>
<dbReference type="Gene3D" id="3.40.50.1820">
    <property type="entry name" value="alpha/beta hydrolase"/>
    <property type="match status" value="1"/>
</dbReference>
<keyword evidence="2" id="KW-0645">Protease</keyword>
<keyword evidence="7" id="KW-1185">Reference proteome</keyword>
<dbReference type="InterPro" id="IPR042269">
    <property type="entry name" value="Ser_carbopepase_S28_SKS"/>
</dbReference>
<dbReference type="Gene3D" id="1.20.120.980">
    <property type="entry name" value="Serine carboxypeptidase S28, SKS domain"/>
    <property type="match status" value="1"/>
</dbReference>
<reference evidence="6 7" key="1">
    <citation type="journal article" date="2020" name="Nat. Commun.">
        <title>Genome of Tripterygium wilfordii and identification of cytochrome P450 involved in triptolide biosynthesis.</title>
        <authorList>
            <person name="Tu L."/>
            <person name="Su P."/>
            <person name="Zhang Z."/>
            <person name="Gao L."/>
            <person name="Wang J."/>
            <person name="Hu T."/>
            <person name="Zhou J."/>
            <person name="Zhang Y."/>
            <person name="Zhao Y."/>
            <person name="Liu Y."/>
            <person name="Song Y."/>
            <person name="Tong Y."/>
            <person name="Lu Y."/>
            <person name="Yang J."/>
            <person name="Xu C."/>
            <person name="Jia M."/>
            <person name="Peters R.J."/>
            <person name="Huang L."/>
            <person name="Gao W."/>
        </authorList>
    </citation>
    <scope>NUCLEOTIDE SEQUENCE [LARGE SCALE GENOMIC DNA]</scope>
    <source>
        <strain evidence="7">cv. XIE 37</strain>
        <tissue evidence="6">Leaf</tissue>
    </source>
</reference>
<evidence type="ECO:0000256" key="5">
    <source>
        <dbReference type="ARBA" id="ARBA00023180"/>
    </source>
</evidence>
<comment type="caution">
    <text evidence="6">The sequence shown here is derived from an EMBL/GenBank/DDBJ whole genome shotgun (WGS) entry which is preliminary data.</text>
</comment>
<keyword evidence="3" id="KW-0732">Signal</keyword>
<dbReference type="GO" id="GO:0070008">
    <property type="term" value="F:serine-type exopeptidase activity"/>
    <property type="evidence" value="ECO:0007669"/>
    <property type="project" value="InterPro"/>
</dbReference>
<accession>A0A7J7CGZ5</accession>
<evidence type="ECO:0000313" key="6">
    <source>
        <dbReference type="EMBL" id="KAF5733299.1"/>
    </source>
</evidence>
<dbReference type="GO" id="GO:0008239">
    <property type="term" value="F:dipeptidyl-peptidase activity"/>
    <property type="evidence" value="ECO:0007669"/>
    <property type="project" value="TreeGrafter"/>
</dbReference>
<protein>
    <recommendedName>
        <fullName evidence="8">Lysosomal Pro-X carboxypeptidase</fullName>
    </recommendedName>
</protein>
<dbReference type="Proteomes" id="UP000593562">
    <property type="component" value="Unassembled WGS sequence"/>
</dbReference>
<sequence>MDAGNSIHSNIHRYYGESNPATQENFKGSKNLGYLNSAQALADYAEILIHIKEKNNAVESPIIVIGGSYGGMLAYWFRLKYPHIALGALASSAPILYFDDIMRQNKITSAISQIFKEASNKCYETIKQSWSEIDAAASRDRGLTKLSNTFKTCSELRHSSELKNYLESLYMKAAQSGQPVVQRMCESIDETPNQGEDGTLNKIFAGVVAALSDDTKCYVNPSSSLAFKWQRCSEILMPKRHGRSETMFEAVPPNQMELMTKECQSLYSVTPRPHWLTTYYGGHNMKLILKSFGSNIIFSNGLKDPFRHGGVLEDISTTIHAVTIKDGGHCEDIFPNAGTDSQWLATVTRDEYKIIQKWITQYDTDRKSSSD</sequence>
<evidence type="ECO:0000256" key="3">
    <source>
        <dbReference type="ARBA" id="ARBA00022729"/>
    </source>
</evidence>
<dbReference type="EMBL" id="JAAARO010000017">
    <property type="protein sequence ID" value="KAF5733299.1"/>
    <property type="molecule type" value="Genomic_DNA"/>
</dbReference>
<gene>
    <name evidence="6" type="ORF">HS088_TW17G00841</name>
</gene>
<proteinExistence type="inferred from homology"/>
<keyword evidence="5" id="KW-0325">Glycoprotein</keyword>
<comment type="similarity">
    <text evidence="1">Belongs to the peptidase S28 family.</text>
</comment>
<evidence type="ECO:0000313" key="7">
    <source>
        <dbReference type="Proteomes" id="UP000593562"/>
    </source>
</evidence>
<dbReference type="SUPFAM" id="SSF53474">
    <property type="entry name" value="alpha/beta-Hydrolases"/>
    <property type="match status" value="1"/>
</dbReference>
<evidence type="ECO:0000256" key="4">
    <source>
        <dbReference type="ARBA" id="ARBA00022801"/>
    </source>
</evidence>
<keyword evidence="4" id="KW-0378">Hydrolase</keyword>
<dbReference type="InterPro" id="IPR029058">
    <property type="entry name" value="AB_hydrolase_fold"/>
</dbReference>
<organism evidence="6 7">
    <name type="scientific">Tripterygium wilfordii</name>
    <name type="common">Thunder God vine</name>
    <dbReference type="NCBI Taxonomy" id="458696"/>
    <lineage>
        <taxon>Eukaryota</taxon>
        <taxon>Viridiplantae</taxon>
        <taxon>Streptophyta</taxon>
        <taxon>Embryophyta</taxon>
        <taxon>Tracheophyta</taxon>
        <taxon>Spermatophyta</taxon>
        <taxon>Magnoliopsida</taxon>
        <taxon>eudicotyledons</taxon>
        <taxon>Gunneridae</taxon>
        <taxon>Pentapetalae</taxon>
        <taxon>rosids</taxon>
        <taxon>fabids</taxon>
        <taxon>Celastrales</taxon>
        <taxon>Celastraceae</taxon>
        <taxon>Tripterygium</taxon>
    </lineage>
</organism>
<evidence type="ECO:0000256" key="1">
    <source>
        <dbReference type="ARBA" id="ARBA00011079"/>
    </source>
</evidence>